<protein>
    <submittedName>
        <fullName evidence="1">Bifunctional 3-demethylubiquinone-9 3-methyltransferase/ 2-octaprenyl-6-hydroxy phenol methylase</fullName>
    </submittedName>
</protein>
<dbReference type="RefSeq" id="WP_145298168.1">
    <property type="nucleotide sequence ID" value="NZ_CP036299.1"/>
</dbReference>
<keyword evidence="1" id="KW-0830">Ubiquinone</keyword>
<dbReference type="Proteomes" id="UP000315349">
    <property type="component" value="Chromosome"/>
</dbReference>
<dbReference type="CDD" id="cd02440">
    <property type="entry name" value="AdoMet_MTases"/>
    <property type="match status" value="1"/>
</dbReference>
<organism evidence="1 2">
    <name type="scientific">Planctopirus ephydatiae</name>
    <dbReference type="NCBI Taxonomy" id="2528019"/>
    <lineage>
        <taxon>Bacteria</taxon>
        <taxon>Pseudomonadati</taxon>
        <taxon>Planctomycetota</taxon>
        <taxon>Planctomycetia</taxon>
        <taxon>Planctomycetales</taxon>
        <taxon>Planctomycetaceae</taxon>
        <taxon>Planctopirus</taxon>
    </lineage>
</organism>
<gene>
    <name evidence="1" type="ORF">Spb1_17110</name>
</gene>
<keyword evidence="2" id="KW-1185">Reference proteome</keyword>
<dbReference type="OrthoDB" id="9790457at2"/>
<accession>A0A518GMM1</accession>
<dbReference type="Gene3D" id="3.40.50.150">
    <property type="entry name" value="Vaccinia Virus protein VP39"/>
    <property type="match status" value="1"/>
</dbReference>
<dbReference type="Pfam" id="PF13489">
    <property type="entry name" value="Methyltransf_23"/>
    <property type="match status" value="1"/>
</dbReference>
<proteinExistence type="predicted"/>
<dbReference type="GO" id="GO:0008168">
    <property type="term" value="F:methyltransferase activity"/>
    <property type="evidence" value="ECO:0007669"/>
    <property type="project" value="UniProtKB-KW"/>
</dbReference>
<dbReference type="InterPro" id="IPR029063">
    <property type="entry name" value="SAM-dependent_MTases_sf"/>
</dbReference>
<dbReference type="EMBL" id="CP036299">
    <property type="protein sequence ID" value="QDV29794.1"/>
    <property type="molecule type" value="Genomic_DNA"/>
</dbReference>
<reference evidence="1 2" key="1">
    <citation type="submission" date="2019-02" db="EMBL/GenBank/DDBJ databases">
        <title>Deep-cultivation of Planctomycetes and their phenomic and genomic characterization uncovers novel biology.</title>
        <authorList>
            <person name="Wiegand S."/>
            <person name="Jogler M."/>
            <person name="Boedeker C."/>
            <person name="Pinto D."/>
            <person name="Vollmers J."/>
            <person name="Rivas-Marin E."/>
            <person name="Kohn T."/>
            <person name="Peeters S.H."/>
            <person name="Heuer A."/>
            <person name="Rast P."/>
            <person name="Oberbeckmann S."/>
            <person name="Bunk B."/>
            <person name="Jeske O."/>
            <person name="Meyerdierks A."/>
            <person name="Storesund J.E."/>
            <person name="Kallscheuer N."/>
            <person name="Luecker S."/>
            <person name="Lage O.M."/>
            <person name="Pohl T."/>
            <person name="Merkel B.J."/>
            <person name="Hornburger P."/>
            <person name="Mueller R.-W."/>
            <person name="Bruemmer F."/>
            <person name="Labrenz M."/>
            <person name="Spormann A.M."/>
            <person name="Op den Camp H."/>
            <person name="Overmann J."/>
            <person name="Amann R."/>
            <person name="Jetten M.S.M."/>
            <person name="Mascher T."/>
            <person name="Medema M.H."/>
            <person name="Devos D.P."/>
            <person name="Kaster A.-K."/>
            <person name="Ovreas L."/>
            <person name="Rohde M."/>
            <person name="Galperin M.Y."/>
            <person name="Jogler C."/>
        </authorList>
    </citation>
    <scope>NUCLEOTIDE SEQUENCE [LARGE SCALE GENOMIC DNA]</scope>
    <source>
        <strain evidence="1 2">Spb1</strain>
    </source>
</reference>
<keyword evidence="1" id="KW-0489">Methyltransferase</keyword>
<dbReference type="AlphaFoldDB" id="A0A518GMM1"/>
<keyword evidence="1" id="KW-0808">Transferase</keyword>
<sequence length="248" mass="27961">MDAGYVQVYRQLYNQHWWWRTRETAVLGAIREFHEPSPDDCVLDIGCGDGLFFDRLKDFGSVEGIEVDPLAVSETGPYRRQIHVGPFDDSFVTTRRYRLITMLDVLEHLDDPTAAAKLVRTLLTPDGLFVLTVPAFQTLWTGHDTMNQHRTRFTRATLRAVLDAAQLEIVASRYLFHWLAAAKLIIRGLECVRGPDQSPPKLPSPFINRLLGTLTTWELRRGKGLGLPFGSSLLMLARPAGAMGRNSN</sequence>
<dbReference type="GO" id="GO:0032259">
    <property type="term" value="P:methylation"/>
    <property type="evidence" value="ECO:0007669"/>
    <property type="project" value="UniProtKB-KW"/>
</dbReference>
<evidence type="ECO:0000313" key="2">
    <source>
        <dbReference type="Proteomes" id="UP000315349"/>
    </source>
</evidence>
<evidence type="ECO:0000313" key="1">
    <source>
        <dbReference type="EMBL" id="QDV29794.1"/>
    </source>
</evidence>
<dbReference type="KEGG" id="peh:Spb1_17110"/>
<dbReference type="SUPFAM" id="SSF53335">
    <property type="entry name" value="S-adenosyl-L-methionine-dependent methyltransferases"/>
    <property type="match status" value="1"/>
</dbReference>
<dbReference type="PANTHER" id="PTHR43861">
    <property type="entry name" value="TRANS-ACONITATE 2-METHYLTRANSFERASE-RELATED"/>
    <property type="match status" value="1"/>
</dbReference>
<name>A0A518GMM1_9PLAN</name>
<dbReference type="PANTHER" id="PTHR43861:SF6">
    <property type="entry name" value="METHYLTRANSFERASE TYPE 11"/>
    <property type="match status" value="1"/>
</dbReference>